<feature type="region of interest" description="Disordered" evidence="12">
    <location>
        <begin position="100"/>
        <end position="129"/>
    </location>
</feature>
<name>A0ABM4X6S3_COFAR</name>
<evidence type="ECO:0000256" key="3">
    <source>
        <dbReference type="ARBA" id="ARBA00022448"/>
    </source>
</evidence>
<keyword evidence="11" id="KW-0129">CBS domain</keyword>
<comment type="subcellular location">
    <subcellularLocation>
        <location evidence="1">Membrane</location>
        <topology evidence="1">Multi-pass membrane protein</topology>
    </subcellularLocation>
</comment>
<dbReference type="SUPFAM" id="SSF81340">
    <property type="entry name" value="Clc chloride channel"/>
    <property type="match status" value="1"/>
</dbReference>
<keyword evidence="10" id="KW-0407">Ion channel</keyword>
<dbReference type="Proteomes" id="UP001652660">
    <property type="component" value="Chromosome 3e"/>
</dbReference>
<feature type="compositionally biased region" description="Basic and acidic residues" evidence="12">
    <location>
        <begin position="116"/>
        <end position="128"/>
    </location>
</feature>
<feature type="transmembrane region" description="Helical" evidence="13">
    <location>
        <begin position="441"/>
        <end position="465"/>
    </location>
</feature>
<evidence type="ECO:0000256" key="9">
    <source>
        <dbReference type="ARBA" id="ARBA00023214"/>
    </source>
</evidence>
<dbReference type="PANTHER" id="PTHR43427:SF6">
    <property type="entry name" value="CHLORIDE CHANNEL PROTEIN CLC-E"/>
    <property type="match status" value="1"/>
</dbReference>
<evidence type="ECO:0000256" key="10">
    <source>
        <dbReference type="ARBA" id="ARBA00023303"/>
    </source>
</evidence>
<protein>
    <submittedName>
        <fullName evidence="16">Chloride channel protein CLC-e-like isoform X2</fullName>
    </submittedName>
</protein>
<dbReference type="PROSITE" id="PS51371">
    <property type="entry name" value="CBS"/>
    <property type="match status" value="1"/>
</dbReference>
<feature type="transmembrane region" description="Helical" evidence="13">
    <location>
        <begin position="397"/>
        <end position="421"/>
    </location>
</feature>
<feature type="transmembrane region" description="Helical" evidence="13">
    <location>
        <begin position="471"/>
        <end position="488"/>
    </location>
</feature>
<sequence>MDLLSTTKPISSIDQCCYSCCNAFFFLRPRIIPSSTPPPPPPYPISMLNSSSTRKSVVVCHSSKESSALVMSHLHNATTKLNIARRRMRRRRRRSLLVFCNTNGGNSNEDENDGGPGREAEEEKKEEEVVSPENKAIINACLVGLFTGIGVVLFNIAVHEIRDVFWDGIPDRGASWLREEPIGVKWGHVILIPACGGLLVSMLKLFQTAIEEPKNWNLSSNVKATLDPIFKAVAACITLGTGNSLGPEGPSVEIGASIAKGVGTLFDNSSQGKLSLKAAGSAAGIASELPLYLLLGTVCGLVSLTLSQCTTFMRVAVDNIEKITGVPNTIFPIFGGFTVGLMALAYPEILYWGFENVDLLLESRPLVEVLSVNLLLQIVAVKILATSLCRASGLVGGYYAPSLFIGAATGMAYGKVVSFVFSQSNPIFHLPFLEVASPQAYGLVGMAATLAGVCQVPLTAVLLLFELTQDYRIVLPLLGAVGLSSWITSGQTRRKGVVGTKKVNNENAFLNQQPEISSSSSPLVSSANSVVEKASDESNLGELGRLLYLGGPNDNTNGITHRILVAQAMRTRYATVMMSTSVAEAVSLMLAEKQSCAAIVDDKDLLIGLLTLANIQQFTELSKAKTKSPKELTVSEVCAPEGEECQIPLSVTPNMSLLSAQTLMYRHRMSQVPVVQDQGHPVGLLDNECISLICRGLAIGERLQQFPTLERLKN</sequence>
<dbReference type="CDD" id="cd04592">
    <property type="entry name" value="CBS_pair_voltage-gated_CLC_euk_bac"/>
    <property type="match status" value="1"/>
</dbReference>
<feature type="domain" description="CBS" evidence="14">
    <location>
        <begin position="569"/>
        <end position="626"/>
    </location>
</feature>
<feature type="transmembrane region" description="Helical" evidence="13">
    <location>
        <begin position="136"/>
        <end position="158"/>
    </location>
</feature>
<dbReference type="SMART" id="SM00116">
    <property type="entry name" value="CBS"/>
    <property type="match status" value="2"/>
</dbReference>
<evidence type="ECO:0000256" key="12">
    <source>
        <dbReference type="SAM" id="MobiDB-lite"/>
    </source>
</evidence>
<keyword evidence="3" id="KW-0813">Transport</keyword>
<dbReference type="InterPro" id="IPR001807">
    <property type="entry name" value="ClC"/>
</dbReference>
<evidence type="ECO:0000256" key="6">
    <source>
        <dbReference type="ARBA" id="ARBA00023065"/>
    </source>
</evidence>
<evidence type="ECO:0000256" key="4">
    <source>
        <dbReference type="ARBA" id="ARBA00022692"/>
    </source>
</evidence>
<feature type="transmembrane region" description="Helical" evidence="13">
    <location>
        <begin position="366"/>
        <end position="385"/>
    </location>
</feature>
<evidence type="ECO:0000313" key="15">
    <source>
        <dbReference type="Proteomes" id="UP001652660"/>
    </source>
</evidence>
<dbReference type="CDD" id="cd00400">
    <property type="entry name" value="Voltage_gated_ClC"/>
    <property type="match status" value="1"/>
</dbReference>
<dbReference type="GeneID" id="140004242"/>
<gene>
    <name evidence="16" type="primary">LOC140004242</name>
</gene>
<dbReference type="PANTHER" id="PTHR43427">
    <property type="entry name" value="CHLORIDE CHANNEL PROTEIN CLC-E"/>
    <property type="match status" value="1"/>
</dbReference>
<evidence type="ECO:0000313" key="16">
    <source>
        <dbReference type="RefSeq" id="XP_071939737.1"/>
    </source>
</evidence>
<evidence type="ECO:0000256" key="11">
    <source>
        <dbReference type="PROSITE-ProRule" id="PRU00703"/>
    </source>
</evidence>
<dbReference type="SUPFAM" id="SSF54631">
    <property type="entry name" value="CBS-domain pair"/>
    <property type="match status" value="1"/>
</dbReference>
<keyword evidence="8" id="KW-0869">Chloride channel</keyword>
<accession>A0ABM4X6S3</accession>
<dbReference type="Pfam" id="PF00571">
    <property type="entry name" value="CBS"/>
    <property type="match status" value="2"/>
</dbReference>
<reference evidence="16" key="1">
    <citation type="submission" date="2025-08" db="UniProtKB">
        <authorList>
            <consortium name="RefSeq"/>
        </authorList>
    </citation>
    <scope>IDENTIFICATION</scope>
    <source>
        <tissue evidence="16">Leaves</tissue>
    </source>
</reference>
<feature type="transmembrane region" description="Helical" evidence="13">
    <location>
        <begin position="333"/>
        <end position="354"/>
    </location>
</feature>
<dbReference type="Gene3D" id="1.10.3080.10">
    <property type="entry name" value="Clc chloride channel"/>
    <property type="match status" value="2"/>
</dbReference>
<dbReference type="InterPro" id="IPR000644">
    <property type="entry name" value="CBS_dom"/>
</dbReference>
<feature type="transmembrane region" description="Helical" evidence="13">
    <location>
        <begin position="291"/>
        <end position="313"/>
    </location>
</feature>
<proteinExistence type="inferred from homology"/>
<evidence type="ECO:0000256" key="1">
    <source>
        <dbReference type="ARBA" id="ARBA00004141"/>
    </source>
</evidence>
<keyword evidence="7 13" id="KW-0472">Membrane</keyword>
<comment type="similarity">
    <text evidence="2">Belongs to the chloride channel (TC 2.A.49) family.</text>
</comment>
<evidence type="ECO:0000256" key="7">
    <source>
        <dbReference type="ARBA" id="ARBA00023136"/>
    </source>
</evidence>
<evidence type="ECO:0000256" key="13">
    <source>
        <dbReference type="SAM" id="Phobius"/>
    </source>
</evidence>
<evidence type="ECO:0000259" key="14">
    <source>
        <dbReference type="PROSITE" id="PS51371"/>
    </source>
</evidence>
<keyword evidence="5 13" id="KW-1133">Transmembrane helix</keyword>
<keyword evidence="6" id="KW-0406">Ion transport</keyword>
<dbReference type="RefSeq" id="XP_071939737.1">
    <property type="nucleotide sequence ID" value="XM_072083636.1"/>
</dbReference>
<dbReference type="InterPro" id="IPR014743">
    <property type="entry name" value="Cl-channel_core"/>
</dbReference>
<keyword evidence="15" id="KW-1185">Reference proteome</keyword>
<evidence type="ECO:0000256" key="2">
    <source>
        <dbReference type="ARBA" id="ARBA00009476"/>
    </source>
</evidence>
<evidence type="ECO:0000256" key="8">
    <source>
        <dbReference type="ARBA" id="ARBA00023173"/>
    </source>
</evidence>
<evidence type="ECO:0000256" key="5">
    <source>
        <dbReference type="ARBA" id="ARBA00022989"/>
    </source>
</evidence>
<dbReference type="Pfam" id="PF00654">
    <property type="entry name" value="Voltage_CLC"/>
    <property type="match status" value="1"/>
</dbReference>
<dbReference type="InterPro" id="IPR046342">
    <property type="entry name" value="CBS_dom_sf"/>
</dbReference>
<dbReference type="Gene3D" id="3.10.580.10">
    <property type="entry name" value="CBS-domain"/>
    <property type="match status" value="1"/>
</dbReference>
<keyword evidence="4 13" id="KW-0812">Transmembrane</keyword>
<keyword evidence="9" id="KW-0868">Chloride</keyword>
<dbReference type="InterPro" id="IPR050368">
    <property type="entry name" value="ClC-type_chloride_channel"/>
</dbReference>
<organism evidence="15 16">
    <name type="scientific">Coffea arabica</name>
    <name type="common">Arabian coffee</name>
    <dbReference type="NCBI Taxonomy" id="13443"/>
    <lineage>
        <taxon>Eukaryota</taxon>
        <taxon>Viridiplantae</taxon>
        <taxon>Streptophyta</taxon>
        <taxon>Embryophyta</taxon>
        <taxon>Tracheophyta</taxon>
        <taxon>Spermatophyta</taxon>
        <taxon>Magnoliopsida</taxon>
        <taxon>eudicotyledons</taxon>
        <taxon>Gunneridae</taxon>
        <taxon>Pentapetalae</taxon>
        <taxon>asterids</taxon>
        <taxon>lamiids</taxon>
        <taxon>Gentianales</taxon>
        <taxon>Rubiaceae</taxon>
        <taxon>Ixoroideae</taxon>
        <taxon>Gardenieae complex</taxon>
        <taxon>Bertiereae - Coffeeae clade</taxon>
        <taxon>Coffeeae</taxon>
        <taxon>Coffea</taxon>
    </lineage>
</organism>